<name>A0ACC3SGV9_9PEZI</name>
<gene>
    <name evidence="1" type="ORF">M8818_002470</name>
</gene>
<dbReference type="EMBL" id="JAMKPW020000011">
    <property type="protein sequence ID" value="KAK8213172.1"/>
    <property type="molecule type" value="Genomic_DNA"/>
</dbReference>
<sequence>MSSQILADRDTNTPSQPTSQPNPFVTQGAENKMESKPKSMDFHRQMFENKMKADNGKEGQSYVSPSDAIMSPASQKLSSFKQRQMNKQMGAPIAKSRSLFATTRAKDLGPAEENARDIVEMGVLRGMDIGWGL</sequence>
<comment type="caution">
    <text evidence="1">The sequence shown here is derived from an EMBL/GenBank/DDBJ whole genome shotgun (WGS) entry which is preliminary data.</text>
</comment>
<organism evidence="1 2">
    <name type="scientific">Zalaria obscura</name>
    <dbReference type="NCBI Taxonomy" id="2024903"/>
    <lineage>
        <taxon>Eukaryota</taxon>
        <taxon>Fungi</taxon>
        <taxon>Dikarya</taxon>
        <taxon>Ascomycota</taxon>
        <taxon>Pezizomycotina</taxon>
        <taxon>Dothideomycetes</taxon>
        <taxon>Dothideomycetidae</taxon>
        <taxon>Dothideales</taxon>
        <taxon>Zalariaceae</taxon>
        <taxon>Zalaria</taxon>
    </lineage>
</organism>
<evidence type="ECO:0000313" key="1">
    <source>
        <dbReference type="EMBL" id="KAK8213172.1"/>
    </source>
</evidence>
<proteinExistence type="predicted"/>
<keyword evidence="2" id="KW-1185">Reference proteome</keyword>
<evidence type="ECO:0000313" key="2">
    <source>
        <dbReference type="Proteomes" id="UP001320706"/>
    </source>
</evidence>
<accession>A0ACC3SGV9</accession>
<protein>
    <submittedName>
        <fullName evidence="1">Uncharacterized protein</fullName>
    </submittedName>
</protein>
<dbReference type="Proteomes" id="UP001320706">
    <property type="component" value="Unassembled WGS sequence"/>
</dbReference>
<reference evidence="1" key="1">
    <citation type="submission" date="2024-02" db="EMBL/GenBank/DDBJ databases">
        <title>Metagenome Assembled Genome of Zalaria obscura JY119.</title>
        <authorList>
            <person name="Vighnesh L."/>
            <person name="Jagadeeshwari U."/>
            <person name="Venkata Ramana C."/>
            <person name="Sasikala C."/>
        </authorList>
    </citation>
    <scope>NUCLEOTIDE SEQUENCE</scope>
    <source>
        <strain evidence="1">JY119</strain>
    </source>
</reference>